<dbReference type="GO" id="GO:0046872">
    <property type="term" value="F:metal ion binding"/>
    <property type="evidence" value="ECO:0007669"/>
    <property type="project" value="UniProtKB-KW"/>
</dbReference>
<organism evidence="5 6">
    <name type="scientific">Ruthenibacterium lactatiformans</name>
    <dbReference type="NCBI Taxonomy" id="1550024"/>
    <lineage>
        <taxon>Bacteria</taxon>
        <taxon>Bacillati</taxon>
        <taxon>Bacillota</taxon>
        <taxon>Clostridia</taxon>
        <taxon>Eubacteriales</taxon>
        <taxon>Oscillospiraceae</taxon>
        <taxon>Ruthenibacterium</taxon>
    </lineage>
</organism>
<dbReference type="GO" id="GO:0005737">
    <property type="term" value="C:cytoplasm"/>
    <property type="evidence" value="ECO:0007669"/>
    <property type="project" value="TreeGrafter"/>
</dbReference>
<proteinExistence type="inferred from homology"/>
<name>A0A0D8J494_9FIRM</name>
<dbReference type="EMBL" id="JXXK01000005">
    <property type="protein sequence ID" value="KJF40638.1"/>
    <property type="molecule type" value="Genomic_DNA"/>
</dbReference>
<evidence type="ECO:0000256" key="4">
    <source>
        <dbReference type="PIRSR" id="PIRSR602678-1"/>
    </source>
</evidence>
<dbReference type="InterPro" id="IPR002678">
    <property type="entry name" value="DUF34/NIF3"/>
</dbReference>
<feature type="binding site" evidence="4">
    <location>
        <position position="64"/>
    </location>
    <ligand>
        <name>a divalent metal cation</name>
        <dbReference type="ChEBI" id="CHEBI:60240"/>
        <label>2</label>
    </ligand>
</feature>
<evidence type="ECO:0000313" key="5">
    <source>
        <dbReference type="EMBL" id="KJF40638.1"/>
    </source>
</evidence>
<sequence length="248" mass="25565">MPSLTELASYLESIAPAQTAESWDNVGVLVRCAQEVTGVLCALDITPATVREARAVGCNAIVSHHPVIFRPLKELRQDDVPALLVREGVSAVCMHTNLDKAQGGVNDVLAQALGLRDTEPFAGGIGRVGVLPETMEAAAFAQFVGKALAAPVKWADAHGPVRRVAVVSGSGGDFSAEAAAAGADCLVTGEAGHHDALDALAAGVTLIAATHFATETAIAGVLAHRIAEAFPGLRVQRSAADADPFLYF</sequence>
<evidence type="ECO:0000256" key="2">
    <source>
        <dbReference type="ARBA" id="ARBA00022112"/>
    </source>
</evidence>
<dbReference type="NCBIfam" id="TIGR00486">
    <property type="entry name" value="YbgI_SA1388"/>
    <property type="match status" value="1"/>
</dbReference>
<gene>
    <name evidence="5" type="ORF">TQ39_05300</name>
</gene>
<keyword evidence="3 4" id="KW-0479">Metal-binding</keyword>
<dbReference type="Pfam" id="PF01784">
    <property type="entry name" value="DUF34_NIF3"/>
    <property type="match status" value="1"/>
</dbReference>
<comment type="similarity">
    <text evidence="1">Belongs to the GTP cyclohydrolase I type 2/NIF3 family.</text>
</comment>
<dbReference type="GeneID" id="42856041"/>
<comment type="caution">
    <text evidence="5">The sequence shown here is derived from an EMBL/GenBank/DDBJ whole genome shotgun (WGS) entry which is preliminary data.</text>
</comment>
<keyword evidence="6" id="KW-1185">Reference proteome</keyword>
<dbReference type="PANTHER" id="PTHR13799">
    <property type="entry name" value="NGG1 INTERACTING FACTOR 3"/>
    <property type="match status" value="1"/>
</dbReference>
<dbReference type="SUPFAM" id="SSF102705">
    <property type="entry name" value="NIF3 (NGG1p interacting factor 3)-like"/>
    <property type="match status" value="1"/>
</dbReference>
<dbReference type="PATRIC" id="fig|1550024.3.peg.1189"/>
<evidence type="ECO:0000313" key="6">
    <source>
        <dbReference type="Proteomes" id="UP000032483"/>
    </source>
</evidence>
<evidence type="ECO:0000256" key="1">
    <source>
        <dbReference type="ARBA" id="ARBA00006964"/>
    </source>
</evidence>
<accession>A0A0D8J494</accession>
<protein>
    <recommendedName>
        <fullName evidence="2">GTP cyclohydrolase 1 type 2 homolog</fullName>
    </recommendedName>
</protein>
<dbReference type="InterPro" id="IPR036069">
    <property type="entry name" value="DUF34/NIF3_sf"/>
</dbReference>
<feature type="binding site" evidence="4">
    <location>
        <position position="215"/>
    </location>
    <ligand>
        <name>a divalent metal cation</name>
        <dbReference type="ChEBI" id="CHEBI:60240"/>
        <label>2</label>
    </ligand>
</feature>
<dbReference type="AlphaFoldDB" id="A0A0D8J494"/>
<evidence type="ECO:0000256" key="3">
    <source>
        <dbReference type="ARBA" id="ARBA00022723"/>
    </source>
</evidence>
<dbReference type="Gene3D" id="3.40.1390.30">
    <property type="entry name" value="NIF3 (NGG1p interacting factor 3)-like"/>
    <property type="match status" value="2"/>
</dbReference>
<dbReference type="FunFam" id="3.40.1390.30:FF:000001">
    <property type="entry name" value="GTP cyclohydrolase 1 type 2"/>
    <property type="match status" value="1"/>
</dbReference>
<feature type="binding site" evidence="4">
    <location>
        <position position="65"/>
    </location>
    <ligand>
        <name>a divalent metal cation</name>
        <dbReference type="ChEBI" id="CHEBI:60240"/>
        <label>1</label>
    </ligand>
</feature>
<dbReference type="Proteomes" id="UP000032483">
    <property type="component" value="Unassembled WGS sequence"/>
</dbReference>
<feature type="binding site" evidence="4">
    <location>
        <position position="211"/>
    </location>
    <ligand>
        <name>a divalent metal cation</name>
        <dbReference type="ChEBI" id="CHEBI:60240"/>
        <label>1</label>
    </ligand>
</feature>
<dbReference type="RefSeq" id="WP_050004799.1">
    <property type="nucleotide sequence ID" value="NZ_CAUBPW010000012.1"/>
</dbReference>
<feature type="binding site" evidence="4">
    <location>
        <position position="99"/>
    </location>
    <ligand>
        <name>a divalent metal cation</name>
        <dbReference type="ChEBI" id="CHEBI:60240"/>
        <label>1</label>
    </ligand>
</feature>
<dbReference type="PANTHER" id="PTHR13799:SF14">
    <property type="entry name" value="GTP CYCLOHYDROLASE 1 TYPE 2 HOMOLOG"/>
    <property type="match status" value="1"/>
</dbReference>
<reference evidence="5" key="1">
    <citation type="submission" date="2015-02" db="EMBL/GenBank/DDBJ databases">
        <title>A novel member of the family Ruminococcaceae isolated from human feces.</title>
        <authorList>
            <person name="Shkoporov A.N."/>
            <person name="Chaplin A.V."/>
            <person name="Motuzova O.V."/>
            <person name="Kafarskaia L.I."/>
            <person name="Khokhlova E.V."/>
            <person name="Efimov B.A."/>
        </authorList>
    </citation>
    <scope>NUCLEOTIDE SEQUENCE [LARGE SCALE GENOMIC DNA]</scope>
    <source>
        <strain evidence="5">585-1</strain>
    </source>
</reference>